<accession>A0A2M9WD49</accession>
<evidence type="ECO:0000313" key="2">
    <source>
        <dbReference type="Proteomes" id="UP000232062"/>
    </source>
</evidence>
<protein>
    <recommendedName>
        <fullName evidence="3">DUF1380 domain-containing protein</fullName>
    </recommendedName>
</protein>
<sequence>MNQPLTTGQLAQQLLRFEPDTPCVVHLWVADDFEDVAPELTPEEVLATIALADASLDADTSLSWYFLRHCADTIPAERVETDPA</sequence>
<evidence type="ECO:0008006" key="3">
    <source>
        <dbReference type="Google" id="ProtNLM"/>
    </source>
</evidence>
<dbReference type="AlphaFoldDB" id="A0A2M9WD49"/>
<comment type="caution">
    <text evidence="1">The sequence shown here is derived from an EMBL/GenBank/DDBJ whole genome shotgun (WGS) entry which is preliminary data.</text>
</comment>
<dbReference type="EMBL" id="PIQI01000015">
    <property type="protein sequence ID" value="PJZ05480.1"/>
    <property type="molecule type" value="Genomic_DNA"/>
</dbReference>
<keyword evidence="2" id="KW-1185">Reference proteome</keyword>
<dbReference type="RefSeq" id="WP_100701657.1">
    <property type="nucleotide sequence ID" value="NZ_MLFP01000033.1"/>
</dbReference>
<dbReference type="OrthoDB" id="6544326at2"/>
<proteinExistence type="predicted"/>
<organism evidence="1 2">
    <name type="scientific">Pantoea rodasii</name>
    <dbReference type="NCBI Taxonomy" id="1076549"/>
    <lineage>
        <taxon>Bacteria</taxon>
        <taxon>Pseudomonadati</taxon>
        <taxon>Pseudomonadota</taxon>
        <taxon>Gammaproteobacteria</taxon>
        <taxon>Enterobacterales</taxon>
        <taxon>Erwiniaceae</taxon>
        <taxon>Pantoea</taxon>
    </lineage>
</organism>
<dbReference type="Proteomes" id="UP000232062">
    <property type="component" value="Unassembled WGS sequence"/>
</dbReference>
<name>A0A2M9WD49_9GAMM</name>
<reference evidence="1 2" key="1">
    <citation type="submission" date="2017-11" db="EMBL/GenBank/DDBJ databases">
        <title>The genome sequence of Pantoea rodasii DSM 26611.</title>
        <authorList>
            <person name="Gao J."/>
            <person name="Mao X."/>
            <person name="Sun J."/>
        </authorList>
    </citation>
    <scope>NUCLEOTIDE SEQUENCE [LARGE SCALE GENOMIC DNA]</scope>
    <source>
        <strain evidence="1 2">DSM 26611</strain>
    </source>
</reference>
<gene>
    <name evidence="1" type="ORF">PRCB_10580</name>
</gene>
<evidence type="ECO:0000313" key="1">
    <source>
        <dbReference type="EMBL" id="PJZ05480.1"/>
    </source>
</evidence>